<name>A0ABN3FL14_9ACTN</name>
<evidence type="ECO:0000313" key="1">
    <source>
        <dbReference type="EMBL" id="GAA2332455.1"/>
    </source>
</evidence>
<keyword evidence="2" id="KW-1185">Reference proteome</keyword>
<dbReference type="Gene3D" id="3.30.360.10">
    <property type="entry name" value="Dihydrodipicolinate Reductase, domain 2"/>
    <property type="match status" value="1"/>
</dbReference>
<sequence length="68" mass="7270">MISSAAPSVSRDIIIGDPASCVLDAALTQAKGTLAKVFGWYDSEWGYTNRLPDLTALVADDRSDRPEA</sequence>
<evidence type="ECO:0008006" key="3">
    <source>
        <dbReference type="Google" id="ProtNLM"/>
    </source>
</evidence>
<organism evidence="1 2">
    <name type="scientific">Streptomyces cuspidosporus</name>
    <dbReference type="NCBI Taxonomy" id="66882"/>
    <lineage>
        <taxon>Bacteria</taxon>
        <taxon>Bacillati</taxon>
        <taxon>Actinomycetota</taxon>
        <taxon>Actinomycetes</taxon>
        <taxon>Kitasatosporales</taxon>
        <taxon>Streptomycetaceae</taxon>
        <taxon>Streptomyces</taxon>
    </lineage>
</organism>
<reference evidence="1 2" key="1">
    <citation type="journal article" date="2019" name="Int. J. Syst. Evol. Microbiol.">
        <title>The Global Catalogue of Microorganisms (GCM) 10K type strain sequencing project: providing services to taxonomists for standard genome sequencing and annotation.</title>
        <authorList>
            <consortium name="The Broad Institute Genomics Platform"/>
            <consortium name="The Broad Institute Genome Sequencing Center for Infectious Disease"/>
            <person name="Wu L."/>
            <person name="Ma J."/>
        </authorList>
    </citation>
    <scope>NUCLEOTIDE SEQUENCE [LARGE SCALE GENOMIC DNA]</scope>
    <source>
        <strain evidence="1 2">JCM 4316</strain>
    </source>
</reference>
<accession>A0ABN3FL14</accession>
<evidence type="ECO:0000313" key="2">
    <source>
        <dbReference type="Proteomes" id="UP001500253"/>
    </source>
</evidence>
<protein>
    <recommendedName>
        <fullName evidence="3">Glyceraldehyde 3-phosphate dehydrogenase catalytic domain-containing protein</fullName>
    </recommendedName>
</protein>
<gene>
    <name evidence="1" type="ORF">GCM10010246_14840</name>
</gene>
<comment type="caution">
    <text evidence="1">The sequence shown here is derived from an EMBL/GenBank/DDBJ whole genome shotgun (WGS) entry which is preliminary data.</text>
</comment>
<dbReference type="EMBL" id="BAAASD010000004">
    <property type="protein sequence ID" value="GAA2332455.1"/>
    <property type="molecule type" value="Genomic_DNA"/>
</dbReference>
<dbReference type="Proteomes" id="UP001500253">
    <property type="component" value="Unassembled WGS sequence"/>
</dbReference>
<proteinExistence type="predicted"/>